<organism evidence="1">
    <name type="scientific">Musa acuminata subsp. malaccensis</name>
    <name type="common">Wild banana</name>
    <name type="synonym">Musa malaccensis</name>
    <dbReference type="NCBI Taxonomy" id="214687"/>
    <lineage>
        <taxon>Eukaryota</taxon>
        <taxon>Viridiplantae</taxon>
        <taxon>Streptophyta</taxon>
        <taxon>Embryophyta</taxon>
        <taxon>Tracheophyta</taxon>
        <taxon>Spermatophyta</taxon>
        <taxon>Magnoliopsida</taxon>
        <taxon>Liliopsida</taxon>
        <taxon>Zingiberales</taxon>
        <taxon>Musaceae</taxon>
        <taxon>Musa</taxon>
    </lineage>
</organism>
<accession>A0A8D6ZNY9</accession>
<protein>
    <submittedName>
        <fullName evidence="1">(wild Malaysian banana) hypothetical protein</fullName>
    </submittedName>
</protein>
<sequence length="84" mass="9267">MVDASDLVPNLPYAFASNPQLCSLRRFNSAVVFLEQGAYHAAIHISRGEAKKLSLMNTQSSRFQPISAIDAFEANQIGVHRFSN</sequence>
<name>A0A8D6ZNY9_MUSAM</name>
<gene>
    <name evidence="1" type="ORF">GSMUA_84510.1</name>
</gene>
<dbReference type="AlphaFoldDB" id="A0A8D6ZNY9"/>
<proteinExistence type="predicted"/>
<dbReference type="EMBL" id="HG996472">
    <property type="protein sequence ID" value="CAG1832531.1"/>
    <property type="molecule type" value="Genomic_DNA"/>
</dbReference>
<reference evidence="1" key="1">
    <citation type="submission" date="2021-03" db="EMBL/GenBank/DDBJ databases">
        <authorList>
            <consortium name="Genoscope - CEA"/>
            <person name="William W."/>
        </authorList>
    </citation>
    <scope>NUCLEOTIDE SEQUENCE</scope>
    <source>
        <strain evidence="1">Doubled-haploid Pahang</strain>
    </source>
</reference>
<evidence type="ECO:0000313" key="1">
    <source>
        <dbReference type="EMBL" id="CAG1832531.1"/>
    </source>
</evidence>